<dbReference type="Proteomes" id="UP000050852">
    <property type="component" value="Unassembled WGS sequence"/>
</dbReference>
<evidence type="ECO:0000313" key="1">
    <source>
        <dbReference type="EMBL" id="KRP74842.1"/>
    </source>
</evidence>
<protein>
    <submittedName>
        <fullName evidence="1">Uncharacterized protein</fullName>
    </submittedName>
</protein>
<dbReference type="EMBL" id="JYLN01000001">
    <property type="protein sequence ID" value="KRP74842.1"/>
    <property type="molecule type" value="Genomic_DNA"/>
</dbReference>
<sequence length="78" mass="8884">MTREQLYSSLDSDHQEQWQEMVIEGHMRILGDLGYVTLDSFGGVASIVRVTSAGYDYLDTIELAEGLKSNPFLHYQQE</sequence>
<reference evidence="1 2" key="1">
    <citation type="submission" date="2015-02" db="EMBL/GenBank/DDBJ databases">
        <title>Two Pseudomonas sp. nov., isolated from raw milk.</title>
        <authorList>
            <person name="Wenning M."/>
            <person name="von Neubeck M."/>
            <person name="Huptas C."/>
            <person name="Scherer S."/>
        </authorList>
    </citation>
    <scope>NUCLEOTIDE SEQUENCE [LARGE SCALE GENOMIC DNA]</scope>
    <source>
        <strain evidence="1 2">DSM 29164</strain>
    </source>
</reference>
<comment type="caution">
    <text evidence="1">The sequence shown here is derived from an EMBL/GenBank/DDBJ whole genome shotgun (WGS) entry which is preliminary data.</text>
</comment>
<dbReference type="PATRIC" id="fig|1615673.3.peg.1176"/>
<accession>A0A0R3AP64</accession>
<name>A0A0R3AP64_9PSED</name>
<organism evidence="1 2">
    <name type="scientific">Pseudomonas paralactis</name>
    <dbReference type="NCBI Taxonomy" id="1615673"/>
    <lineage>
        <taxon>Bacteria</taxon>
        <taxon>Pseudomonadati</taxon>
        <taxon>Pseudomonadota</taxon>
        <taxon>Gammaproteobacteria</taxon>
        <taxon>Pseudomonadales</taxon>
        <taxon>Pseudomonadaceae</taxon>
        <taxon>Pseudomonas</taxon>
    </lineage>
</organism>
<evidence type="ECO:0000313" key="2">
    <source>
        <dbReference type="Proteomes" id="UP000050852"/>
    </source>
</evidence>
<gene>
    <name evidence="1" type="ORF">TX23_01265</name>
</gene>
<proteinExistence type="predicted"/>
<dbReference type="AlphaFoldDB" id="A0A0R3AP64"/>
<dbReference type="OrthoDB" id="6893979at2"/>
<dbReference type="RefSeq" id="WP_057700689.1">
    <property type="nucleotide sequence ID" value="NZ_JYLN01000001.1"/>
</dbReference>